<dbReference type="Proteomes" id="UP001500920">
    <property type="component" value="Unassembled WGS sequence"/>
</dbReference>
<dbReference type="EMBL" id="BAABCK010000002">
    <property type="protein sequence ID" value="GAA3713650.1"/>
    <property type="molecule type" value="Genomic_DNA"/>
</dbReference>
<evidence type="ECO:0000313" key="1">
    <source>
        <dbReference type="EMBL" id="GAA3713650.1"/>
    </source>
</evidence>
<proteinExistence type="predicted"/>
<keyword evidence="2" id="KW-1185">Reference proteome</keyword>
<reference evidence="2" key="1">
    <citation type="journal article" date="2019" name="Int. J. Syst. Evol. Microbiol.">
        <title>The Global Catalogue of Microorganisms (GCM) 10K type strain sequencing project: providing services to taxonomists for standard genome sequencing and annotation.</title>
        <authorList>
            <consortium name="The Broad Institute Genomics Platform"/>
            <consortium name="The Broad Institute Genome Sequencing Center for Infectious Disease"/>
            <person name="Wu L."/>
            <person name="Ma J."/>
        </authorList>
    </citation>
    <scope>NUCLEOTIDE SEQUENCE [LARGE SCALE GENOMIC DNA]</scope>
    <source>
        <strain evidence="2">JCM 16981</strain>
    </source>
</reference>
<protein>
    <submittedName>
        <fullName evidence="1">YolD-like family protein</fullName>
    </submittedName>
</protein>
<dbReference type="InterPro" id="IPR014962">
    <property type="entry name" value="YolD"/>
</dbReference>
<organism evidence="1 2">
    <name type="scientific">Salinicoccus jeotgali</name>
    <dbReference type="NCBI Taxonomy" id="381634"/>
    <lineage>
        <taxon>Bacteria</taxon>
        <taxon>Bacillati</taxon>
        <taxon>Bacillota</taxon>
        <taxon>Bacilli</taxon>
        <taxon>Bacillales</taxon>
        <taxon>Staphylococcaceae</taxon>
        <taxon>Salinicoccus</taxon>
    </lineage>
</organism>
<dbReference type="RefSeq" id="WP_344700622.1">
    <property type="nucleotide sequence ID" value="NZ_BAABCK010000002.1"/>
</dbReference>
<evidence type="ECO:0000313" key="2">
    <source>
        <dbReference type="Proteomes" id="UP001500920"/>
    </source>
</evidence>
<comment type="caution">
    <text evidence="1">The sequence shown here is derived from an EMBL/GenBank/DDBJ whole genome shotgun (WGS) entry which is preliminary data.</text>
</comment>
<dbReference type="PANTHER" id="PTHR40051">
    <property type="entry name" value="IG HYPOTHETICAL 15966"/>
    <property type="match status" value="1"/>
</dbReference>
<accession>A0ABP7E3M9</accession>
<dbReference type="PANTHER" id="PTHR40051:SF1">
    <property type="entry name" value="YOLD-LIKE FAMILY PROTEIN"/>
    <property type="match status" value="1"/>
</dbReference>
<sequence length="128" mass="15290">MDYRQMPIDQLDSNIPKGRGMIKWAPFATMPEQFERVEAMIEAQSKISRPELSDDRLAEMDRAMKKAIHEKRNVRVEYYYDGLRFHVDLQILRVDRWSMMLIGQRLAPEDEMVFISFIDILDITMLEY</sequence>
<gene>
    <name evidence="1" type="ORF">GCM10022378_00590</name>
</gene>
<name>A0ABP7E3M9_9STAP</name>
<dbReference type="Pfam" id="PF08863">
    <property type="entry name" value="YolD"/>
    <property type="match status" value="1"/>
</dbReference>